<keyword evidence="7" id="KW-0249">Electron transport</keyword>
<evidence type="ECO:0000256" key="10">
    <source>
        <dbReference type="ARBA" id="ARBA00023136"/>
    </source>
</evidence>
<evidence type="ECO:0000256" key="7">
    <source>
        <dbReference type="ARBA" id="ARBA00022982"/>
    </source>
</evidence>
<sequence>MSASQKLILFVVFTSLIIVVTLPFVLSSSTDATEPESNHRKNNHKIQKLSPDMSSEVILHGFLLWASMGFLMPIGILVIKMSNGEHCGRRLRVLFYFHVIIQVLSVLLATAGAVLSIKNFENTFNNNHQRIGLGLYGIIWVQALIGFFRPKRGSKQRSMWFFVHWFSGTVITVLGIMNIYTGLHAYHKRTSKSVMFWNILFSAEVCFIVFLYLLQDRWDYMKKQGVIIGNEPTKSNDLHINNQKDLEQRRPNQALAVENDRFIFQ</sequence>
<feature type="transmembrane region" description="Helical" evidence="11">
    <location>
        <begin position="195"/>
        <end position="214"/>
    </location>
</feature>
<evidence type="ECO:0000259" key="12">
    <source>
        <dbReference type="PROSITE" id="PS50939"/>
    </source>
</evidence>
<dbReference type="GO" id="GO:0020037">
    <property type="term" value="F:heme binding"/>
    <property type="evidence" value="ECO:0007669"/>
    <property type="project" value="TreeGrafter"/>
</dbReference>
<dbReference type="EMBL" id="KZ305039">
    <property type="protein sequence ID" value="PIA41557.1"/>
    <property type="molecule type" value="Genomic_DNA"/>
</dbReference>
<evidence type="ECO:0000256" key="6">
    <source>
        <dbReference type="ARBA" id="ARBA00022723"/>
    </source>
</evidence>
<evidence type="ECO:0000313" key="13">
    <source>
        <dbReference type="EMBL" id="PIA41557.1"/>
    </source>
</evidence>
<dbReference type="OrthoDB" id="19261at2759"/>
<dbReference type="PROSITE" id="PS50939">
    <property type="entry name" value="CYTOCHROME_B561"/>
    <property type="match status" value="1"/>
</dbReference>
<dbReference type="STRING" id="218851.A0A2G5DE98"/>
<evidence type="ECO:0000256" key="8">
    <source>
        <dbReference type="ARBA" id="ARBA00022989"/>
    </source>
</evidence>
<keyword evidence="14" id="KW-1185">Reference proteome</keyword>
<keyword evidence="6" id="KW-0479">Metal-binding</keyword>
<evidence type="ECO:0000256" key="9">
    <source>
        <dbReference type="ARBA" id="ARBA00023004"/>
    </source>
</evidence>
<dbReference type="SMART" id="SM00665">
    <property type="entry name" value="B561"/>
    <property type="match status" value="1"/>
</dbReference>
<keyword evidence="10 11" id="KW-0472">Membrane</keyword>
<accession>A0A2G5DE98</accession>
<feature type="transmembrane region" description="Helical" evidence="11">
    <location>
        <begin position="129"/>
        <end position="148"/>
    </location>
</feature>
<feature type="domain" description="Cytochrome b561" evidence="12">
    <location>
        <begin position="8"/>
        <end position="222"/>
    </location>
</feature>
<dbReference type="PANTHER" id="PTHR15422">
    <property type="entry name" value="OS05G0565100 PROTEIN"/>
    <property type="match status" value="1"/>
</dbReference>
<dbReference type="Pfam" id="PF03188">
    <property type="entry name" value="Cytochrom_B561"/>
    <property type="match status" value="1"/>
</dbReference>
<dbReference type="InterPro" id="IPR045150">
    <property type="entry name" value="CYB561D1/2"/>
</dbReference>
<reference evidence="13 14" key="1">
    <citation type="submission" date="2017-09" db="EMBL/GenBank/DDBJ databases">
        <title>WGS assembly of Aquilegia coerulea Goldsmith.</title>
        <authorList>
            <person name="Hodges S."/>
            <person name="Kramer E."/>
            <person name="Nordborg M."/>
            <person name="Tomkins J."/>
            <person name="Borevitz J."/>
            <person name="Derieg N."/>
            <person name="Yan J."/>
            <person name="Mihaltcheva S."/>
            <person name="Hayes R.D."/>
            <person name="Rokhsar D."/>
        </authorList>
    </citation>
    <scope>NUCLEOTIDE SEQUENCE [LARGE SCALE GENOMIC DNA]</scope>
    <source>
        <strain evidence="14">cv. Goldsmith</strain>
    </source>
</reference>
<feature type="transmembrane region" description="Helical" evidence="11">
    <location>
        <begin position="57"/>
        <end position="81"/>
    </location>
</feature>
<dbReference type="Proteomes" id="UP000230069">
    <property type="component" value="Unassembled WGS sequence"/>
</dbReference>
<feature type="transmembrane region" description="Helical" evidence="11">
    <location>
        <begin position="93"/>
        <end position="117"/>
    </location>
</feature>
<dbReference type="GO" id="GO:0140575">
    <property type="term" value="F:transmembrane monodehydroascorbate reductase activity"/>
    <property type="evidence" value="ECO:0007669"/>
    <property type="project" value="InterPro"/>
</dbReference>
<comment type="subcellular location">
    <subcellularLocation>
        <location evidence="2">Membrane</location>
        <topology evidence="2">Multi-pass membrane protein</topology>
    </subcellularLocation>
</comment>
<feature type="transmembrane region" description="Helical" evidence="11">
    <location>
        <begin position="7"/>
        <end position="26"/>
    </location>
</feature>
<dbReference type="Gene3D" id="1.20.120.1770">
    <property type="match status" value="1"/>
</dbReference>
<keyword evidence="5 11" id="KW-0812">Transmembrane</keyword>
<evidence type="ECO:0000256" key="5">
    <source>
        <dbReference type="ARBA" id="ARBA00022692"/>
    </source>
</evidence>
<dbReference type="AlphaFoldDB" id="A0A2G5DE98"/>
<feature type="transmembrane region" description="Helical" evidence="11">
    <location>
        <begin position="160"/>
        <end position="183"/>
    </location>
</feature>
<dbReference type="CDD" id="cd08760">
    <property type="entry name" value="Cyt_b561_FRRS1_like"/>
    <property type="match status" value="1"/>
</dbReference>
<evidence type="ECO:0000256" key="3">
    <source>
        <dbReference type="ARBA" id="ARBA00022448"/>
    </source>
</evidence>
<dbReference type="InParanoid" id="A0A2G5DE98"/>
<gene>
    <name evidence="13" type="ORF">AQUCO_02200178v1</name>
</gene>
<keyword evidence="4" id="KW-0349">Heme</keyword>
<evidence type="ECO:0000256" key="11">
    <source>
        <dbReference type="SAM" id="Phobius"/>
    </source>
</evidence>
<proteinExistence type="predicted"/>
<keyword evidence="9" id="KW-0408">Iron</keyword>
<comment type="cofactor">
    <cofactor evidence="1">
        <name>heme b</name>
        <dbReference type="ChEBI" id="CHEBI:60344"/>
    </cofactor>
</comment>
<organism evidence="13 14">
    <name type="scientific">Aquilegia coerulea</name>
    <name type="common">Rocky mountain columbine</name>
    <dbReference type="NCBI Taxonomy" id="218851"/>
    <lineage>
        <taxon>Eukaryota</taxon>
        <taxon>Viridiplantae</taxon>
        <taxon>Streptophyta</taxon>
        <taxon>Embryophyta</taxon>
        <taxon>Tracheophyta</taxon>
        <taxon>Spermatophyta</taxon>
        <taxon>Magnoliopsida</taxon>
        <taxon>Ranunculales</taxon>
        <taxon>Ranunculaceae</taxon>
        <taxon>Thalictroideae</taxon>
        <taxon>Aquilegia</taxon>
    </lineage>
</organism>
<evidence type="ECO:0000256" key="2">
    <source>
        <dbReference type="ARBA" id="ARBA00004141"/>
    </source>
</evidence>
<evidence type="ECO:0000256" key="1">
    <source>
        <dbReference type="ARBA" id="ARBA00001970"/>
    </source>
</evidence>
<dbReference type="PANTHER" id="PTHR15422:SF24">
    <property type="entry name" value="DOMON RELATED DOMAIN-CONTAINING PROTEIN"/>
    <property type="match status" value="1"/>
</dbReference>
<keyword evidence="3" id="KW-0813">Transport</keyword>
<dbReference type="GO" id="GO:0016020">
    <property type="term" value="C:membrane"/>
    <property type="evidence" value="ECO:0007669"/>
    <property type="project" value="UniProtKB-SubCell"/>
</dbReference>
<evidence type="ECO:0000256" key="4">
    <source>
        <dbReference type="ARBA" id="ARBA00022617"/>
    </source>
</evidence>
<evidence type="ECO:0000313" key="14">
    <source>
        <dbReference type="Proteomes" id="UP000230069"/>
    </source>
</evidence>
<dbReference type="InterPro" id="IPR006593">
    <property type="entry name" value="Cyt_b561/ferric_Rdtase_TM"/>
</dbReference>
<protein>
    <recommendedName>
        <fullName evidence="12">Cytochrome b561 domain-containing protein</fullName>
    </recommendedName>
</protein>
<dbReference type="GO" id="GO:0046872">
    <property type="term" value="F:metal ion binding"/>
    <property type="evidence" value="ECO:0007669"/>
    <property type="project" value="UniProtKB-KW"/>
</dbReference>
<name>A0A2G5DE98_AQUCA</name>
<keyword evidence="8 11" id="KW-1133">Transmembrane helix</keyword>